<name>A0A839DUT3_9PSEU</name>
<dbReference type="GO" id="GO:0046872">
    <property type="term" value="F:metal ion binding"/>
    <property type="evidence" value="ECO:0007669"/>
    <property type="project" value="UniProtKB-KW"/>
</dbReference>
<feature type="domain" description="Nudix hydrolase" evidence="12">
    <location>
        <begin position="7"/>
        <end position="131"/>
    </location>
</feature>
<dbReference type="EMBL" id="JACGWZ010000001">
    <property type="protein sequence ID" value="MBA8822921.1"/>
    <property type="molecule type" value="Genomic_DNA"/>
</dbReference>
<dbReference type="CDD" id="cd03425">
    <property type="entry name" value="NUDIX_MutT_NudA_like"/>
    <property type="match status" value="1"/>
</dbReference>
<dbReference type="SUPFAM" id="SSF55811">
    <property type="entry name" value="Nudix"/>
    <property type="match status" value="1"/>
</dbReference>
<dbReference type="Pfam" id="PF00293">
    <property type="entry name" value="NUDIX"/>
    <property type="match status" value="1"/>
</dbReference>
<dbReference type="PRINTS" id="PR00502">
    <property type="entry name" value="NUDIXFAMILY"/>
</dbReference>
<evidence type="ECO:0000256" key="10">
    <source>
        <dbReference type="ARBA" id="ARBA00035861"/>
    </source>
</evidence>
<dbReference type="GO" id="GO:0008413">
    <property type="term" value="F:8-oxo-7,8-dihydroguanosine triphosphate pyrophosphatase activity"/>
    <property type="evidence" value="ECO:0007669"/>
    <property type="project" value="TreeGrafter"/>
</dbReference>
<keyword evidence="5" id="KW-0479">Metal-binding</keyword>
<protein>
    <recommendedName>
        <fullName evidence="11">8-oxo-dGTP diphosphatase</fullName>
        <ecNumber evidence="11">3.6.1.55</ecNumber>
    </recommendedName>
</protein>
<evidence type="ECO:0000256" key="9">
    <source>
        <dbReference type="ARBA" id="ARBA00023204"/>
    </source>
</evidence>
<keyword evidence="7 13" id="KW-0378">Hydrolase</keyword>
<dbReference type="RefSeq" id="WP_328795832.1">
    <property type="nucleotide sequence ID" value="NZ_JACGWZ010000001.1"/>
</dbReference>
<keyword evidence="9" id="KW-0234">DNA repair</keyword>
<dbReference type="EC" id="3.6.1.55" evidence="11"/>
<dbReference type="PROSITE" id="PS51462">
    <property type="entry name" value="NUDIX"/>
    <property type="match status" value="1"/>
</dbReference>
<evidence type="ECO:0000259" key="12">
    <source>
        <dbReference type="PROSITE" id="PS51462"/>
    </source>
</evidence>
<evidence type="ECO:0000256" key="3">
    <source>
        <dbReference type="ARBA" id="ARBA00022457"/>
    </source>
</evidence>
<evidence type="ECO:0000256" key="11">
    <source>
        <dbReference type="ARBA" id="ARBA00038905"/>
    </source>
</evidence>
<dbReference type="PANTHER" id="PTHR47707">
    <property type="entry name" value="8-OXO-DGTP DIPHOSPHATASE"/>
    <property type="match status" value="1"/>
</dbReference>
<evidence type="ECO:0000256" key="6">
    <source>
        <dbReference type="ARBA" id="ARBA00022763"/>
    </source>
</evidence>
<keyword evidence="3" id="KW-0515">Mutator protein</keyword>
<comment type="caution">
    <text evidence="13">The sequence shown here is derived from an EMBL/GenBank/DDBJ whole genome shotgun (WGS) entry which is preliminary data.</text>
</comment>
<dbReference type="Gene3D" id="3.90.79.10">
    <property type="entry name" value="Nucleoside Triphosphate Pyrophosphohydrolase"/>
    <property type="match status" value="1"/>
</dbReference>
<comment type="cofactor">
    <cofactor evidence="1">
        <name>Mg(2+)</name>
        <dbReference type="ChEBI" id="CHEBI:18420"/>
    </cofactor>
</comment>
<dbReference type="GO" id="GO:0006281">
    <property type="term" value="P:DNA repair"/>
    <property type="evidence" value="ECO:0007669"/>
    <property type="project" value="UniProtKB-KW"/>
</dbReference>
<evidence type="ECO:0000256" key="2">
    <source>
        <dbReference type="ARBA" id="ARBA00005582"/>
    </source>
</evidence>
<evidence type="ECO:0000313" key="13">
    <source>
        <dbReference type="EMBL" id="MBA8822921.1"/>
    </source>
</evidence>
<dbReference type="AlphaFoldDB" id="A0A839DUT3"/>
<comment type="similarity">
    <text evidence="2">Belongs to the Nudix hydrolase family.</text>
</comment>
<keyword evidence="14" id="KW-1185">Reference proteome</keyword>
<accession>A0A839DUT3</accession>
<keyword evidence="8" id="KW-0460">Magnesium</keyword>
<dbReference type="InterPro" id="IPR015797">
    <property type="entry name" value="NUDIX_hydrolase-like_dom_sf"/>
</dbReference>
<evidence type="ECO:0000313" key="14">
    <source>
        <dbReference type="Proteomes" id="UP000569329"/>
    </source>
</evidence>
<reference evidence="13 14" key="1">
    <citation type="submission" date="2020-07" db="EMBL/GenBank/DDBJ databases">
        <title>Sequencing the genomes of 1000 actinobacteria strains.</title>
        <authorList>
            <person name="Klenk H.-P."/>
        </authorList>
    </citation>
    <scope>NUCLEOTIDE SEQUENCE [LARGE SCALE GENOMIC DNA]</scope>
    <source>
        <strain evidence="13 14">DSM 45975</strain>
    </source>
</reference>
<dbReference type="InterPro" id="IPR000086">
    <property type="entry name" value="NUDIX_hydrolase_dom"/>
</dbReference>
<dbReference type="GO" id="GO:0044716">
    <property type="term" value="F:8-oxo-GDP phosphatase activity"/>
    <property type="evidence" value="ECO:0007669"/>
    <property type="project" value="TreeGrafter"/>
</dbReference>
<sequence>MSVARSPRLLVVGAAIVRRTRLLAQQRRYPAEAAGRWELPGGRVEAGETEHEAVVRECREELGITVLPAQRVGADVALPEGVLRVYAAALADPVATPRPLEHRQVRWVGRSELAELDWLETDRALVPALEALLRE</sequence>
<dbReference type="GO" id="GO:0006260">
    <property type="term" value="P:DNA replication"/>
    <property type="evidence" value="ECO:0007669"/>
    <property type="project" value="UniProtKB-KW"/>
</dbReference>
<dbReference type="GO" id="GO:0044715">
    <property type="term" value="F:8-oxo-dGDP phosphatase activity"/>
    <property type="evidence" value="ECO:0007669"/>
    <property type="project" value="TreeGrafter"/>
</dbReference>
<comment type="catalytic activity">
    <reaction evidence="10">
        <text>8-oxo-dGTP + H2O = 8-oxo-dGMP + diphosphate + H(+)</text>
        <dbReference type="Rhea" id="RHEA:31575"/>
        <dbReference type="ChEBI" id="CHEBI:15377"/>
        <dbReference type="ChEBI" id="CHEBI:15378"/>
        <dbReference type="ChEBI" id="CHEBI:33019"/>
        <dbReference type="ChEBI" id="CHEBI:63224"/>
        <dbReference type="ChEBI" id="CHEBI:77896"/>
        <dbReference type="EC" id="3.6.1.55"/>
    </reaction>
</comment>
<gene>
    <name evidence="13" type="ORF">FHX42_000250</name>
</gene>
<evidence type="ECO:0000256" key="7">
    <source>
        <dbReference type="ARBA" id="ARBA00022801"/>
    </source>
</evidence>
<dbReference type="GO" id="GO:0035539">
    <property type="term" value="F:8-oxo-7,8-dihydrodeoxyguanosine triphosphate pyrophosphatase activity"/>
    <property type="evidence" value="ECO:0007669"/>
    <property type="project" value="UniProtKB-EC"/>
</dbReference>
<dbReference type="PANTHER" id="PTHR47707:SF1">
    <property type="entry name" value="NUDIX HYDROLASE FAMILY PROTEIN"/>
    <property type="match status" value="1"/>
</dbReference>
<proteinExistence type="inferred from homology"/>
<dbReference type="InterPro" id="IPR020476">
    <property type="entry name" value="Nudix_hydrolase"/>
</dbReference>
<evidence type="ECO:0000256" key="1">
    <source>
        <dbReference type="ARBA" id="ARBA00001946"/>
    </source>
</evidence>
<evidence type="ECO:0000256" key="5">
    <source>
        <dbReference type="ARBA" id="ARBA00022723"/>
    </source>
</evidence>
<keyword evidence="4" id="KW-0235">DNA replication</keyword>
<evidence type="ECO:0000256" key="8">
    <source>
        <dbReference type="ARBA" id="ARBA00022842"/>
    </source>
</evidence>
<dbReference type="InterPro" id="IPR047127">
    <property type="entry name" value="MutT-like"/>
</dbReference>
<dbReference type="Proteomes" id="UP000569329">
    <property type="component" value="Unassembled WGS sequence"/>
</dbReference>
<keyword evidence="6" id="KW-0227">DNA damage</keyword>
<evidence type="ECO:0000256" key="4">
    <source>
        <dbReference type="ARBA" id="ARBA00022705"/>
    </source>
</evidence>
<organism evidence="13 14">
    <name type="scientific">Halosaccharopolyspora lacisalsi</name>
    <dbReference type="NCBI Taxonomy" id="1000566"/>
    <lineage>
        <taxon>Bacteria</taxon>
        <taxon>Bacillati</taxon>
        <taxon>Actinomycetota</taxon>
        <taxon>Actinomycetes</taxon>
        <taxon>Pseudonocardiales</taxon>
        <taxon>Pseudonocardiaceae</taxon>
        <taxon>Halosaccharopolyspora</taxon>
    </lineage>
</organism>